<accession>A0A9W8YUI7</accession>
<reference evidence="11" key="1">
    <citation type="submission" date="2022-10" db="EMBL/GenBank/DDBJ databases">
        <title>Tapping the CABI collections for fungal endophytes: first genome assemblies for Collariella, Neodidymelliopsis, Ascochyta clinopodiicola, Didymella pomorum, Didymosphaeria variabile, Neocosmospora piperis and Neocucurbitaria cava.</title>
        <authorList>
            <person name="Hill R."/>
        </authorList>
    </citation>
    <scope>NUCLEOTIDE SEQUENCE</scope>
    <source>
        <strain evidence="11">IMI 355082</strain>
    </source>
</reference>
<comment type="similarity">
    <text evidence="2 9">Belongs to the glycosyl hydrolase 7 (cellulase C) family.</text>
</comment>
<dbReference type="EC" id="3.2.1.-" evidence="9"/>
<keyword evidence="8 9" id="KW-0624">Polysaccharide degradation</keyword>
<dbReference type="EMBL" id="JAPEVB010000003">
    <property type="protein sequence ID" value="KAJ4391703.1"/>
    <property type="molecule type" value="Genomic_DNA"/>
</dbReference>
<evidence type="ECO:0000256" key="10">
    <source>
        <dbReference type="SAM" id="SignalP"/>
    </source>
</evidence>
<dbReference type="PRINTS" id="PR00734">
    <property type="entry name" value="GLHYDRLASE7"/>
</dbReference>
<dbReference type="PANTHER" id="PTHR33753:SF1">
    <property type="entry name" value="ENDO-BETA-1,4-GLUCANASE CELB"/>
    <property type="match status" value="1"/>
</dbReference>
<dbReference type="InterPro" id="IPR001722">
    <property type="entry name" value="Glyco_hydro_7"/>
</dbReference>
<evidence type="ECO:0000256" key="1">
    <source>
        <dbReference type="ARBA" id="ARBA00000966"/>
    </source>
</evidence>
<evidence type="ECO:0000256" key="4">
    <source>
        <dbReference type="ARBA" id="ARBA00023001"/>
    </source>
</evidence>
<dbReference type="GO" id="GO:0030245">
    <property type="term" value="P:cellulose catabolic process"/>
    <property type="evidence" value="ECO:0007669"/>
    <property type="project" value="UniProtKB-KW"/>
</dbReference>
<dbReference type="PANTHER" id="PTHR33753">
    <property type="entry name" value="1,4-BETA-D-GLUCAN CELLOBIOHYDROLASE B"/>
    <property type="match status" value="1"/>
</dbReference>
<comment type="caution">
    <text evidence="11">The sequence shown here is derived from an EMBL/GenBank/DDBJ whole genome shotgun (WGS) entry which is preliminary data.</text>
</comment>
<proteinExistence type="inferred from homology"/>
<dbReference type="PROSITE" id="PS51257">
    <property type="entry name" value="PROKAR_LIPOPROTEIN"/>
    <property type="match status" value="1"/>
</dbReference>
<keyword evidence="4 9" id="KW-0136">Cellulose degradation</keyword>
<protein>
    <recommendedName>
        <fullName evidence="9">Glucanase</fullName>
        <ecNumber evidence="9">3.2.1.-</ecNumber>
    </recommendedName>
</protein>
<sequence>MPSRTALGLLSTFFVAACLAQQIGTEIPEVHPKLPTQLCTTAGGCVERQTALVTDALSRNLHAKGDLSVSCNTTPLNATLCPNAEICAQNCVLEGVDYTGLGVLTEGTALTLRMYVFNGTAYEKTSPRLYLLAEDEENYELLKLSNQELTYDVDLSQLGCGMNGALYLSEMDASGSRSALNPAGAAYGTGYCDAQCFNTSSFFNGVANLNGTGACCNEMDIWEANSLATAVTPHTCSKAGSFGCAGAECGRDATVGVCDKSGCGNNPFALGARNFYGPGMTVDTSKPFTVVTQFRTTDNTANGPLSEIRRLYIQNGKLIENAMVTNLSGQSVQMPGTVTQDFCTARNASSYLRLGGMPEMGQSLSRGMVLIFSLWNSDSDFMNWLDSGDAGPCNATAGDPAGILATRPELSVTFSNIKYGDIGSTFNMASLSVVQGQSEVGQGVNGASTGNANITVNQSDGTASTDGTVTTAEASFNTFRGTLLMSGLLTWFIFLRAFH</sequence>
<evidence type="ECO:0000313" key="12">
    <source>
        <dbReference type="Proteomes" id="UP001140453"/>
    </source>
</evidence>
<keyword evidence="5" id="KW-0325">Glycoprotein</keyword>
<gene>
    <name evidence="11" type="ORF">N0V93_005323</name>
</gene>
<name>A0A9W8YUI7_9PEZI</name>
<dbReference type="Gene3D" id="2.70.100.10">
    <property type="entry name" value="Glycoside hydrolase, family 7, domain"/>
    <property type="match status" value="1"/>
</dbReference>
<evidence type="ECO:0000256" key="8">
    <source>
        <dbReference type="ARBA" id="ARBA00023326"/>
    </source>
</evidence>
<dbReference type="CDD" id="cd07999">
    <property type="entry name" value="GH7_CBH_EG"/>
    <property type="match status" value="1"/>
</dbReference>
<keyword evidence="10" id="KW-0732">Signal</keyword>
<comment type="catalytic activity">
    <reaction evidence="1">
        <text>Endohydrolysis of (1-&gt;4)-beta-D-glucosidic linkages in cellulose, lichenin and cereal beta-D-glucans.</text>
        <dbReference type="EC" id="3.2.1.4"/>
    </reaction>
</comment>
<dbReference type="InterPro" id="IPR037019">
    <property type="entry name" value="Glyco_hydro_7_sf"/>
</dbReference>
<dbReference type="SUPFAM" id="SSF49899">
    <property type="entry name" value="Concanavalin A-like lectins/glucanases"/>
    <property type="match status" value="1"/>
</dbReference>
<feature type="chain" id="PRO_5040771041" description="Glucanase" evidence="10">
    <location>
        <begin position="21"/>
        <end position="499"/>
    </location>
</feature>
<feature type="signal peptide" evidence="10">
    <location>
        <begin position="1"/>
        <end position="20"/>
    </location>
</feature>
<keyword evidence="3 9" id="KW-0378">Hydrolase</keyword>
<dbReference type="GO" id="GO:0008810">
    <property type="term" value="F:cellulase activity"/>
    <property type="evidence" value="ECO:0007669"/>
    <property type="project" value="UniProtKB-EC"/>
</dbReference>
<evidence type="ECO:0000256" key="9">
    <source>
        <dbReference type="RuleBase" id="RU361164"/>
    </source>
</evidence>
<evidence type="ECO:0000313" key="11">
    <source>
        <dbReference type="EMBL" id="KAJ4391703.1"/>
    </source>
</evidence>
<evidence type="ECO:0000256" key="3">
    <source>
        <dbReference type="ARBA" id="ARBA00022801"/>
    </source>
</evidence>
<evidence type="ECO:0000256" key="2">
    <source>
        <dbReference type="ARBA" id="ARBA00006044"/>
    </source>
</evidence>
<dbReference type="InterPro" id="IPR013320">
    <property type="entry name" value="ConA-like_dom_sf"/>
</dbReference>
<keyword evidence="6" id="KW-0119">Carbohydrate metabolism</keyword>
<dbReference type="Proteomes" id="UP001140453">
    <property type="component" value="Unassembled WGS sequence"/>
</dbReference>
<dbReference type="OrthoDB" id="412382at2759"/>
<organism evidence="11 12">
    <name type="scientific">Gnomoniopsis smithogilvyi</name>
    <dbReference type="NCBI Taxonomy" id="1191159"/>
    <lineage>
        <taxon>Eukaryota</taxon>
        <taxon>Fungi</taxon>
        <taxon>Dikarya</taxon>
        <taxon>Ascomycota</taxon>
        <taxon>Pezizomycotina</taxon>
        <taxon>Sordariomycetes</taxon>
        <taxon>Sordariomycetidae</taxon>
        <taxon>Diaporthales</taxon>
        <taxon>Gnomoniaceae</taxon>
        <taxon>Gnomoniopsis</taxon>
    </lineage>
</organism>
<dbReference type="Pfam" id="PF00840">
    <property type="entry name" value="Glyco_hydro_7"/>
    <property type="match status" value="1"/>
</dbReference>
<keyword evidence="7 9" id="KW-0326">Glycosidase</keyword>
<keyword evidence="12" id="KW-1185">Reference proteome</keyword>
<dbReference type="AlphaFoldDB" id="A0A9W8YUI7"/>
<evidence type="ECO:0000256" key="6">
    <source>
        <dbReference type="ARBA" id="ARBA00023277"/>
    </source>
</evidence>
<evidence type="ECO:0000256" key="7">
    <source>
        <dbReference type="ARBA" id="ARBA00023295"/>
    </source>
</evidence>
<evidence type="ECO:0000256" key="5">
    <source>
        <dbReference type="ARBA" id="ARBA00023180"/>
    </source>
</evidence>